<name>A0AA39E3V1_VITRO</name>
<evidence type="ECO:0000313" key="1">
    <source>
        <dbReference type="EMBL" id="KAJ9707423.1"/>
    </source>
</evidence>
<dbReference type="EMBL" id="JARBHA010000002">
    <property type="protein sequence ID" value="KAJ9707423.1"/>
    <property type="molecule type" value="Genomic_DNA"/>
</dbReference>
<gene>
    <name evidence="1" type="ORF">PVL29_002444</name>
</gene>
<organism evidence="1 2">
    <name type="scientific">Vitis rotundifolia</name>
    <name type="common">Muscadine grape</name>
    <dbReference type="NCBI Taxonomy" id="103349"/>
    <lineage>
        <taxon>Eukaryota</taxon>
        <taxon>Viridiplantae</taxon>
        <taxon>Streptophyta</taxon>
        <taxon>Embryophyta</taxon>
        <taxon>Tracheophyta</taxon>
        <taxon>Spermatophyta</taxon>
        <taxon>Magnoliopsida</taxon>
        <taxon>eudicotyledons</taxon>
        <taxon>Gunneridae</taxon>
        <taxon>Pentapetalae</taxon>
        <taxon>rosids</taxon>
        <taxon>Vitales</taxon>
        <taxon>Vitaceae</taxon>
        <taxon>Viteae</taxon>
        <taxon>Vitis</taxon>
    </lineage>
</organism>
<reference evidence="1 2" key="1">
    <citation type="journal article" date="2023" name="BMC Biotechnol.">
        <title>Vitis rotundifolia cv Carlos genome sequencing.</title>
        <authorList>
            <person name="Huff M."/>
            <person name="Hulse-Kemp A."/>
            <person name="Scheffler B."/>
            <person name="Youngblood R."/>
            <person name="Simpson S."/>
            <person name="Babiker E."/>
            <person name="Staton M."/>
        </authorList>
    </citation>
    <scope>NUCLEOTIDE SEQUENCE [LARGE SCALE GENOMIC DNA]</scope>
    <source>
        <tissue evidence="1">Leaf</tissue>
    </source>
</reference>
<proteinExistence type="predicted"/>
<evidence type="ECO:0000313" key="2">
    <source>
        <dbReference type="Proteomes" id="UP001168098"/>
    </source>
</evidence>
<dbReference type="AlphaFoldDB" id="A0AA39E3V1"/>
<keyword evidence="2" id="KW-1185">Reference proteome</keyword>
<dbReference type="Proteomes" id="UP001168098">
    <property type="component" value="Unassembled WGS sequence"/>
</dbReference>
<sequence>MGRVEEDVTIAMVVVGASDGDDIPLDNEQWSGYKRFKKGEERLKKGSEKNLKELEREPEMISTGGGFTLVRGYYE</sequence>
<protein>
    <submittedName>
        <fullName evidence="1">Uncharacterized protein</fullName>
    </submittedName>
</protein>
<comment type="caution">
    <text evidence="1">The sequence shown here is derived from an EMBL/GenBank/DDBJ whole genome shotgun (WGS) entry which is preliminary data.</text>
</comment>
<accession>A0AA39E3V1</accession>